<reference evidence="16 17" key="1">
    <citation type="submission" date="2019-09" db="EMBL/GenBank/DDBJ databases">
        <title>Bird 10,000 Genomes (B10K) Project - Family phase.</title>
        <authorList>
            <person name="Zhang G."/>
        </authorList>
    </citation>
    <scope>NUCLEOTIDE SEQUENCE [LARGE SCALE GENOMIC DNA]</scope>
    <source>
        <strain evidence="16">B10K-DU-001-65</strain>
        <tissue evidence="16">Muscle</tissue>
    </source>
</reference>
<feature type="domain" description="Ig-like" evidence="14">
    <location>
        <begin position="1035"/>
        <end position="1124"/>
    </location>
</feature>
<keyword evidence="6" id="KW-0722">Serine protease inhibitor</keyword>
<feature type="domain" description="PLAC" evidence="15">
    <location>
        <begin position="1230"/>
        <end position="1269"/>
    </location>
</feature>
<dbReference type="InterPro" id="IPR000884">
    <property type="entry name" value="TSP1_rpt"/>
</dbReference>
<comment type="caution">
    <text evidence="16">The sequence shown here is derived from an EMBL/GenBank/DDBJ whole genome shotgun (WGS) entry which is preliminary data.</text>
</comment>
<dbReference type="InterPro" id="IPR013273">
    <property type="entry name" value="ADAMTS/ADAMTS-like"/>
</dbReference>
<dbReference type="FunFam" id="2.60.120.830:FF:000001">
    <property type="entry name" value="A disintegrin and metalloproteinase with thrombospondin motifs 1"/>
    <property type="match status" value="1"/>
</dbReference>
<keyword evidence="3" id="KW-0646">Protease inhibitor</keyword>
<dbReference type="Pfam" id="PF19236">
    <property type="entry name" value="ADAMTS_CR_3"/>
    <property type="match status" value="1"/>
</dbReference>
<dbReference type="SMART" id="SM00406">
    <property type="entry name" value="IGv"/>
    <property type="match status" value="3"/>
</dbReference>
<dbReference type="Pfam" id="PF07679">
    <property type="entry name" value="I-set"/>
    <property type="match status" value="1"/>
</dbReference>
<evidence type="ECO:0000256" key="6">
    <source>
        <dbReference type="ARBA" id="ARBA00022900"/>
    </source>
</evidence>
<dbReference type="InterPro" id="IPR050439">
    <property type="entry name" value="ADAMTS_ADAMTS-like"/>
</dbReference>
<dbReference type="CDD" id="cd22635">
    <property type="entry name" value="Kunitz_papilin"/>
    <property type="match status" value="1"/>
</dbReference>
<keyword evidence="2" id="KW-0964">Secreted</keyword>
<feature type="domain" description="Ig-like" evidence="14">
    <location>
        <begin position="1125"/>
        <end position="1214"/>
    </location>
</feature>
<dbReference type="InterPro" id="IPR010294">
    <property type="entry name" value="ADAMTS_spacer1"/>
</dbReference>
<dbReference type="Pfam" id="PF00014">
    <property type="entry name" value="Kunitz_BPTI"/>
    <property type="match status" value="1"/>
</dbReference>
<evidence type="ECO:0000313" key="16">
    <source>
        <dbReference type="EMBL" id="NWT85810.1"/>
    </source>
</evidence>
<feature type="region of interest" description="Disordered" evidence="12">
    <location>
        <begin position="791"/>
        <end position="834"/>
    </location>
</feature>
<keyword evidence="17" id="KW-1185">Reference proteome</keyword>
<dbReference type="PANTHER" id="PTHR13723:SF281">
    <property type="entry name" value="PAPILIN"/>
    <property type="match status" value="1"/>
</dbReference>
<sequence length="1279" mass="140927">FCYVCGVFYLQGRRLKRQVAVWGSWGEWGKCSRSCGGGVSFRQRRCSSQRTEGSSSCVGPTRSYRSCNVQNCPEGSRDFRAEQCAEFDGTEFQGKKYKWLPYYGAPNKCELNCIPKGENFYYRHKEAVVDGTTCEPGKRDICVEGVCQAVGCDNMLESAKKEDKCLQCGGDGSTCYGVKGTFDVVSLPKGYNQIFIIPMGATSIQIKEVMPSRNFLAVKNVRGEYYLNGHWTIDFSRALQVASTVLHYDRGSEGDVAPELLHARGPTTEPLVIELISQEPNTGVQYEYYLPLQGQASGYSWSYTSWSECSSECGGGFQSRLVFCTIDNEIYPDYMCRNKPQPDNNRTCGHQPCPQTKRWKTGEWGSCSATCGGGTQTRSVYCVAFDGQSSQGVVDDAECMAFAQQPRRSQPCNVRQCASWSTGPWSECSASCGEGVQTRTVTCRTQQGSQVQDFACLMEPKPSATQPCLKENCIQEIGWHVGDWGLCSKSCDSGIRTRQVICADGDSKFYSSETCKAIQPQKPATLGSCNTQPCYLPQQVPSMQDSMGYDVTRQSMLMRYHPNSPASGNQHIPSTKDHGINLFPVRWEPQSHSPGSHRLSFSQDPPAGASSQDCYQSPHGCCPDGHTPASGPFGRGCPFSTCHQNRYGCCPDGLSAAQGPNNMGCPQYNRDIQMRQNHPTATTSTASQTLSQQHHSGECRGSVYGCCFDNVASALGPRGEGCLNRPKYPYPVTCLLPSAHGPCTNWTTRWYFVGVVGKCNRFWYGGCQGNRNSFASEEECMRVCHSSVEARHAQGQQQSPTRETASHSQEGRTYGASHPTQHSHRQDSWRRDMLPESLPRTGVLEIQRWGTRRSRLDSLGQLRPWETAVPGPSDRQSSSGQQVLPREGKPWRSRNAYGITFSLRTILEEAKPSLVTAVVGQNIQLVCKTSVSPLSRVEWMKNSHPVSSDRHTYQSDGSLVISNVKPEDAGTYTCLASDGRTESRQIQLQITEHQSTVLAEGERGRVLHKADQQHRGLSRGKQAVQASGSSGHQQPTYRLKMDKSEPTVVEANVGERVRLPCKVEASPSLTIEWQKDGQPLSSPRHRQQSDGALVISRVSPEDIGFFTCIASNGRDRDQRQVLLRPQGELRITGLLPRITVPEGGTAQLHCTVTGNNVNIRWSRNGVPLRGDGHHIHVSQDGSLTISNVQEADEGSYTCSAYSSSSSVSASTEVKVLRNRPSTTVSHVVDLSRECVDQPHLANCDLILQAQLCGNEYYSSFCCASCARHHPQGNPSHPRG</sequence>
<dbReference type="Gene3D" id="2.20.100.10">
    <property type="entry name" value="Thrombospondin type-1 (TSP1) repeat"/>
    <property type="match status" value="5"/>
</dbReference>
<evidence type="ECO:0000256" key="1">
    <source>
        <dbReference type="ARBA" id="ARBA00004613"/>
    </source>
</evidence>
<dbReference type="PROSITE" id="PS50092">
    <property type="entry name" value="TSP1"/>
    <property type="match status" value="5"/>
</dbReference>
<dbReference type="GO" id="GO:0030198">
    <property type="term" value="P:extracellular matrix organization"/>
    <property type="evidence" value="ECO:0007669"/>
    <property type="project" value="InterPro"/>
</dbReference>
<dbReference type="InterPro" id="IPR020901">
    <property type="entry name" value="Prtase_inh_Kunz-CS"/>
</dbReference>
<evidence type="ECO:0000256" key="10">
    <source>
        <dbReference type="ARBA" id="ARBA00074534"/>
    </source>
</evidence>
<dbReference type="InterPro" id="IPR045371">
    <property type="entry name" value="ADAMTS_CR_3"/>
</dbReference>
<keyword evidence="4" id="KW-0732">Signal</keyword>
<organism evidence="16 17">
    <name type="scientific">Lanius ludovicianus</name>
    <name type="common">Loggerhead shrike</name>
    <dbReference type="NCBI Taxonomy" id="28713"/>
    <lineage>
        <taxon>Eukaryota</taxon>
        <taxon>Metazoa</taxon>
        <taxon>Chordata</taxon>
        <taxon>Craniata</taxon>
        <taxon>Vertebrata</taxon>
        <taxon>Euteleostomi</taxon>
        <taxon>Archelosauria</taxon>
        <taxon>Archosauria</taxon>
        <taxon>Dinosauria</taxon>
        <taxon>Saurischia</taxon>
        <taxon>Theropoda</taxon>
        <taxon>Coelurosauria</taxon>
        <taxon>Aves</taxon>
        <taxon>Neognathae</taxon>
        <taxon>Neoaves</taxon>
        <taxon>Telluraves</taxon>
        <taxon>Australaves</taxon>
        <taxon>Passeriformes</taxon>
        <taxon>Corvoidea</taxon>
        <taxon>Laniidae</taxon>
        <taxon>Lanius</taxon>
    </lineage>
</organism>
<feature type="compositionally biased region" description="Polar residues" evidence="12">
    <location>
        <begin position="794"/>
        <end position="808"/>
    </location>
</feature>
<dbReference type="InterPro" id="IPR036880">
    <property type="entry name" value="Kunitz_BPTI_sf"/>
</dbReference>
<dbReference type="PROSITE" id="PS50900">
    <property type="entry name" value="PLAC"/>
    <property type="match status" value="1"/>
</dbReference>
<evidence type="ECO:0000259" key="15">
    <source>
        <dbReference type="PROSITE" id="PS50900"/>
    </source>
</evidence>
<evidence type="ECO:0000256" key="12">
    <source>
        <dbReference type="SAM" id="MobiDB-lite"/>
    </source>
</evidence>
<dbReference type="InterPro" id="IPR003599">
    <property type="entry name" value="Ig_sub"/>
</dbReference>
<evidence type="ECO:0000256" key="2">
    <source>
        <dbReference type="ARBA" id="ARBA00022525"/>
    </source>
</evidence>
<feature type="compositionally biased region" description="Polar residues" evidence="12">
    <location>
        <begin position="1024"/>
        <end position="1036"/>
    </location>
</feature>
<dbReference type="PROSITE" id="PS50835">
    <property type="entry name" value="IG_LIKE"/>
    <property type="match status" value="3"/>
</dbReference>
<proteinExistence type="inferred from homology"/>
<dbReference type="SMART" id="SM00409">
    <property type="entry name" value="IG"/>
    <property type="match status" value="3"/>
</dbReference>
<keyword evidence="5" id="KW-0677">Repeat</keyword>
<dbReference type="InterPro" id="IPR013106">
    <property type="entry name" value="Ig_V-set"/>
</dbReference>
<dbReference type="Pfam" id="PF13927">
    <property type="entry name" value="Ig_3"/>
    <property type="match status" value="2"/>
</dbReference>
<dbReference type="Gene3D" id="4.10.410.10">
    <property type="entry name" value="Pancreatic trypsin inhibitor Kunitz domain"/>
    <property type="match status" value="1"/>
</dbReference>
<feature type="region of interest" description="Disordered" evidence="12">
    <location>
        <begin position="861"/>
        <end position="889"/>
    </location>
</feature>
<evidence type="ECO:0000313" key="17">
    <source>
        <dbReference type="Proteomes" id="UP000547499"/>
    </source>
</evidence>
<feature type="domain" description="BPTI/Kunitz inhibitor" evidence="13">
    <location>
        <begin position="734"/>
        <end position="784"/>
    </location>
</feature>
<feature type="disulfide bond" evidence="11">
    <location>
        <begin position="35"/>
        <end position="72"/>
    </location>
</feature>
<comment type="similarity">
    <text evidence="9">Belongs to the papilin family.</text>
</comment>
<dbReference type="PROSITE" id="PS50279">
    <property type="entry name" value="BPTI_KUNITZ_2"/>
    <property type="match status" value="1"/>
</dbReference>
<dbReference type="InterPro" id="IPR007110">
    <property type="entry name" value="Ig-like_dom"/>
</dbReference>
<dbReference type="InterPro" id="IPR013783">
    <property type="entry name" value="Ig-like_fold"/>
</dbReference>
<dbReference type="Pfam" id="PF19030">
    <property type="entry name" value="TSP1_ADAMTS"/>
    <property type="match status" value="4"/>
</dbReference>
<feature type="non-terminal residue" evidence="16">
    <location>
        <position position="1279"/>
    </location>
</feature>
<dbReference type="GO" id="GO:0004867">
    <property type="term" value="F:serine-type endopeptidase inhibitor activity"/>
    <property type="evidence" value="ECO:0007669"/>
    <property type="project" value="UniProtKB-KW"/>
</dbReference>
<dbReference type="Gene3D" id="2.60.120.830">
    <property type="match status" value="1"/>
</dbReference>
<feature type="compositionally biased region" description="Basic and acidic residues" evidence="12">
    <location>
        <begin position="824"/>
        <end position="834"/>
    </location>
</feature>
<dbReference type="SMART" id="SM00408">
    <property type="entry name" value="IGc2"/>
    <property type="match status" value="3"/>
</dbReference>
<dbReference type="FunFam" id="2.20.100.10:FF:000005">
    <property type="entry name" value="ADAM metallopeptidase with thrombospondin type 1 motif 9"/>
    <property type="match status" value="4"/>
</dbReference>
<feature type="disulfide bond" evidence="11">
    <location>
        <begin position="46"/>
        <end position="57"/>
    </location>
</feature>
<feature type="domain" description="Ig-like" evidence="14">
    <location>
        <begin position="920"/>
        <end position="991"/>
    </location>
</feature>
<evidence type="ECO:0000259" key="14">
    <source>
        <dbReference type="PROSITE" id="PS50835"/>
    </source>
</evidence>
<dbReference type="InterPro" id="IPR036383">
    <property type="entry name" value="TSP1_rpt_sf"/>
</dbReference>
<protein>
    <recommendedName>
        <fullName evidence="10">Papilin</fullName>
    </recommendedName>
</protein>
<evidence type="ECO:0000256" key="8">
    <source>
        <dbReference type="ARBA" id="ARBA00023319"/>
    </source>
</evidence>
<dbReference type="Proteomes" id="UP000547499">
    <property type="component" value="Unassembled WGS sequence"/>
</dbReference>
<evidence type="ECO:0000256" key="9">
    <source>
        <dbReference type="ARBA" id="ARBA00061693"/>
    </source>
</evidence>
<dbReference type="AlphaFoldDB" id="A0A7K5S3Y0"/>
<feature type="compositionally biased region" description="Polar residues" evidence="12">
    <location>
        <begin position="590"/>
        <end position="611"/>
    </location>
</feature>
<gene>
    <name evidence="16" type="primary">Papln</name>
    <name evidence="16" type="ORF">LANLUD_R01486</name>
</gene>
<feature type="region of interest" description="Disordered" evidence="12">
    <location>
        <begin position="588"/>
        <end position="611"/>
    </location>
</feature>
<dbReference type="Pfam" id="PF05986">
    <property type="entry name" value="ADAMTS_spacer1"/>
    <property type="match status" value="1"/>
</dbReference>
<dbReference type="PRINTS" id="PR00759">
    <property type="entry name" value="BASICPTASE"/>
</dbReference>
<evidence type="ECO:0000256" key="3">
    <source>
        <dbReference type="ARBA" id="ARBA00022690"/>
    </source>
</evidence>
<dbReference type="SMART" id="SM00131">
    <property type="entry name" value="KU"/>
    <property type="match status" value="1"/>
</dbReference>
<dbReference type="InterPro" id="IPR010909">
    <property type="entry name" value="PLAC"/>
</dbReference>
<dbReference type="FunFam" id="4.10.410.10:FF:000017">
    <property type="entry name" value="papilin isoform X2"/>
    <property type="match status" value="1"/>
</dbReference>
<dbReference type="InterPro" id="IPR002223">
    <property type="entry name" value="Kunitz_BPTI"/>
</dbReference>
<dbReference type="GO" id="GO:0006508">
    <property type="term" value="P:proteolysis"/>
    <property type="evidence" value="ECO:0007669"/>
    <property type="project" value="TreeGrafter"/>
</dbReference>
<dbReference type="GO" id="GO:0005604">
    <property type="term" value="C:basement membrane"/>
    <property type="evidence" value="ECO:0007669"/>
    <property type="project" value="UniProtKB-ARBA"/>
</dbReference>
<dbReference type="Gene3D" id="2.60.40.10">
    <property type="entry name" value="Immunoglobulins"/>
    <property type="match status" value="3"/>
</dbReference>
<dbReference type="SUPFAM" id="SSF82895">
    <property type="entry name" value="TSP-1 type 1 repeat"/>
    <property type="match status" value="5"/>
</dbReference>
<comment type="subcellular location">
    <subcellularLocation>
        <location evidence="1">Secreted</location>
    </subcellularLocation>
</comment>
<dbReference type="FunFam" id="2.20.100.10:FF:000001">
    <property type="entry name" value="semaphorin-5A isoform X1"/>
    <property type="match status" value="1"/>
</dbReference>
<dbReference type="SUPFAM" id="SSF48726">
    <property type="entry name" value="Immunoglobulin"/>
    <property type="match status" value="3"/>
</dbReference>
<feature type="disulfide bond" evidence="11">
    <location>
        <begin position="31"/>
        <end position="67"/>
    </location>
</feature>
<dbReference type="GO" id="GO:0005576">
    <property type="term" value="C:extracellular region"/>
    <property type="evidence" value="ECO:0007669"/>
    <property type="project" value="UniProtKB-SubCell"/>
</dbReference>
<dbReference type="SMART" id="SM00209">
    <property type="entry name" value="TSP1"/>
    <property type="match status" value="5"/>
</dbReference>
<dbReference type="PROSITE" id="PS00280">
    <property type="entry name" value="BPTI_KUNITZ_1"/>
    <property type="match status" value="1"/>
</dbReference>
<dbReference type="InterPro" id="IPR013098">
    <property type="entry name" value="Ig_I-set"/>
</dbReference>
<dbReference type="PANTHER" id="PTHR13723">
    <property type="entry name" value="ADAMTS A DISINTEGRIN AND METALLOPROTEASE WITH THROMBOSPONDIN MOTIFS PROTEASE"/>
    <property type="match status" value="1"/>
</dbReference>
<evidence type="ECO:0000256" key="5">
    <source>
        <dbReference type="ARBA" id="ARBA00022737"/>
    </source>
</evidence>
<dbReference type="GO" id="GO:0004222">
    <property type="term" value="F:metalloendopeptidase activity"/>
    <property type="evidence" value="ECO:0007669"/>
    <property type="project" value="TreeGrafter"/>
</dbReference>
<keyword evidence="7 11" id="KW-1015">Disulfide bond</keyword>
<dbReference type="Pfam" id="PF00090">
    <property type="entry name" value="TSP_1"/>
    <property type="match status" value="1"/>
</dbReference>
<dbReference type="Pfam" id="PF08686">
    <property type="entry name" value="PLAC"/>
    <property type="match status" value="1"/>
</dbReference>
<evidence type="ECO:0000256" key="4">
    <source>
        <dbReference type="ARBA" id="ARBA00022729"/>
    </source>
</evidence>
<evidence type="ECO:0000259" key="13">
    <source>
        <dbReference type="PROSITE" id="PS50279"/>
    </source>
</evidence>
<dbReference type="SUPFAM" id="SSF57362">
    <property type="entry name" value="BPTI-like"/>
    <property type="match status" value="1"/>
</dbReference>
<feature type="non-terminal residue" evidence="16">
    <location>
        <position position="1"/>
    </location>
</feature>
<evidence type="ECO:0000256" key="11">
    <source>
        <dbReference type="PIRSR" id="PIRSR613273-3"/>
    </source>
</evidence>
<dbReference type="PRINTS" id="PR01857">
    <property type="entry name" value="ADAMTSFAMILY"/>
</dbReference>
<dbReference type="InterPro" id="IPR036179">
    <property type="entry name" value="Ig-like_dom_sf"/>
</dbReference>
<feature type="region of interest" description="Disordered" evidence="12">
    <location>
        <begin position="1011"/>
        <end position="1037"/>
    </location>
</feature>
<dbReference type="EMBL" id="VYXG01007014">
    <property type="protein sequence ID" value="NWT85810.1"/>
    <property type="molecule type" value="Genomic_DNA"/>
</dbReference>
<dbReference type="InterPro" id="IPR003598">
    <property type="entry name" value="Ig_sub2"/>
</dbReference>
<evidence type="ECO:0000256" key="7">
    <source>
        <dbReference type="ARBA" id="ARBA00023157"/>
    </source>
</evidence>
<accession>A0A7K5S3Y0</accession>
<name>A0A7K5S3Y0_LANLU</name>
<keyword evidence="8" id="KW-0393">Immunoglobulin domain</keyword>